<name>A0A7I9V9X3_9ACTN</name>
<dbReference type="Proteomes" id="UP000444960">
    <property type="component" value="Unassembled WGS sequence"/>
</dbReference>
<evidence type="ECO:0008006" key="3">
    <source>
        <dbReference type="Google" id="ProtNLM"/>
    </source>
</evidence>
<dbReference type="EMBL" id="BJOV01000005">
    <property type="protein sequence ID" value="GEE01870.1"/>
    <property type="molecule type" value="Genomic_DNA"/>
</dbReference>
<proteinExistence type="predicted"/>
<gene>
    <name evidence="1" type="ORF">nbrc107696_23160</name>
</gene>
<reference evidence="2" key="1">
    <citation type="submission" date="2019-06" db="EMBL/GenBank/DDBJ databases">
        <title>Gordonia isolated from sludge of a wastewater treatment plant.</title>
        <authorList>
            <person name="Tamura T."/>
            <person name="Aoyama K."/>
            <person name="Kang Y."/>
            <person name="Saito S."/>
            <person name="Akiyama N."/>
            <person name="Yazawa K."/>
            <person name="Gonoi T."/>
            <person name="Mikami Y."/>
        </authorList>
    </citation>
    <scope>NUCLEOTIDE SEQUENCE [LARGE SCALE GENOMIC DNA]</scope>
    <source>
        <strain evidence="2">NBRC 107696</strain>
    </source>
</reference>
<evidence type="ECO:0000313" key="1">
    <source>
        <dbReference type="EMBL" id="GEE01870.1"/>
    </source>
</evidence>
<protein>
    <recommendedName>
        <fullName evidence="3">ESX-1 secretion-associated protein</fullName>
    </recommendedName>
</protein>
<comment type="caution">
    <text evidence="1">The sequence shown here is derived from an EMBL/GenBank/DDBJ whole genome shotgun (WGS) entry which is preliminary data.</text>
</comment>
<keyword evidence="2" id="KW-1185">Reference proteome</keyword>
<dbReference type="AlphaFoldDB" id="A0A7I9V9X3"/>
<sequence>MRVDVDGLHRRAVRQAALADAADECVAELRAGGFGEWWRDGRSTDLNATVAAIADRLGGAASDVGEFTDGLRRRVGEIADADSVAERLVRR</sequence>
<evidence type="ECO:0000313" key="2">
    <source>
        <dbReference type="Proteomes" id="UP000444960"/>
    </source>
</evidence>
<accession>A0A7I9V9X3</accession>
<dbReference type="OrthoDB" id="9970056at2"/>
<organism evidence="1 2">
    <name type="scientific">Gordonia spumicola</name>
    <dbReference type="NCBI Taxonomy" id="589161"/>
    <lineage>
        <taxon>Bacteria</taxon>
        <taxon>Bacillati</taxon>
        <taxon>Actinomycetota</taxon>
        <taxon>Actinomycetes</taxon>
        <taxon>Mycobacteriales</taxon>
        <taxon>Gordoniaceae</taxon>
        <taxon>Gordonia</taxon>
    </lineage>
</organism>
<dbReference type="RefSeq" id="WP_161895661.1">
    <property type="nucleotide sequence ID" value="NZ_BJOV01000005.1"/>
</dbReference>